<evidence type="ECO:0000256" key="1">
    <source>
        <dbReference type="SAM" id="MobiDB-lite"/>
    </source>
</evidence>
<sequence>MFVFSSCTVWAFLSNAAPALLGQIRWGPALPSPAGWLLLQAQPLAQPPPRPLRARRGRGPRLGRPLEHTNACSLPVRGRKYGILRTLGHGNIF</sequence>
<accession>F0J9V6</accession>
<dbReference type="AlphaFoldDB" id="F0J9V6"/>
<reference evidence="3" key="1">
    <citation type="journal article" date="2011" name="BMC Genomics">
        <title>A further insight into the sialome of the tropical bont tick, Amblyomma variegatum.</title>
        <authorList>
            <person name="Ribeiro J.M."/>
            <person name="Anderson J.M."/>
            <person name="Manoukis N.C."/>
            <person name="Meng Z."/>
            <person name="Francishetti I.M."/>
        </authorList>
    </citation>
    <scope>NUCLEOTIDE SEQUENCE</scope>
    <source>
        <strain evidence="3">Amb_var-1427</strain>
        <tissue evidence="3">Salivary gland</tissue>
    </source>
</reference>
<dbReference type="EMBL" id="BK007657">
    <property type="protein sequence ID" value="DAA34629.1"/>
    <property type="molecule type" value="mRNA"/>
</dbReference>
<evidence type="ECO:0000313" key="3">
    <source>
        <dbReference type="EMBL" id="DAA34629.1"/>
    </source>
</evidence>
<evidence type="ECO:0000256" key="2">
    <source>
        <dbReference type="SAM" id="SignalP"/>
    </source>
</evidence>
<proteinExistence type="evidence at transcript level"/>
<feature type="signal peptide" evidence="2">
    <location>
        <begin position="1"/>
        <end position="21"/>
    </location>
</feature>
<feature type="chain" id="PRO_5003253429" evidence="2">
    <location>
        <begin position="22"/>
        <end position="93"/>
    </location>
</feature>
<feature type="region of interest" description="Disordered" evidence="1">
    <location>
        <begin position="46"/>
        <end position="68"/>
    </location>
</feature>
<keyword evidence="2" id="KW-0732">Signal</keyword>
<protein>
    <submittedName>
        <fullName evidence="3">Hypothetical secreted protein 1427</fullName>
    </submittedName>
</protein>
<organism evidence="3">
    <name type="scientific">Amblyomma variegatum</name>
    <name type="common">Tropical bont tick</name>
    <dbReference type="NCBI Taxonomy" id="34610"/>
    <lineage>
        <taxon>Eukaryota</taxon>
        <taxon>Metazoa</taxon>
        <taxon>Ecdysozoa</taxon>
        <taxon>Arthropoda</taxon>
        <taxon>Chelicerata</taxon>
        <taxon>Arachnida</taxon>
        <taxon>Acari</taxon>
        <taxon>Parasitiformes</taxon>
        <taxon>Ixodida</taxon>
        <taxon>Ixodoidea</taxon>
        <taxon>Ixodidae</taxon>
        <taxon>Amblyomminae</taxon>
        <taxon>Amblyomma</taxon>
    </lineage>
</organism>
<name>F0J9V6_AMBVA</name>
<feature type="compositionally biased region" description="Basic residues" evidence="1">
    <location>
        <begin position="52"/>
        <end position="61"/>
    </location>
</feature>